<evidence type="ECO:0000259" key="1">
    <source>
        <dbReference type="SMART" id="SM01126"/>
    </source>
</evidence>
<proteinExistence type="predicted"/>
<dbReference type="AlphaFoldDB" id="A0A433SI65"/>
<comment type="caution">
    <text evidence="2">The sequence shown here is derived from an EMBL/GenBank/DDBJ whole genome shotgun (WGS) entry which is preliminary data.</text>
</comment>
<dbReference type="InterPro" id="IPR053164">
    <property type="entry name" value="IS1016-like_transposase"/>
</dbReference>
<evidence type="ECO:0000313" key="2">
    <source>
        <dbReference type="EMBL" id="RUS68477.1"/>
    </source>
</evidence>
<dbReference type="PANTHER" id="PTHR47163">
    <property type="entry name" value="DDE_TNP_IS1595 DOMAIN-CONTAINING PROTEIN"/>
    <property type="match status" value="1"/>
</dbReference>
<feature type="domain" description="ISXO2-like transposase" evidence="1">
    <location>
        <begin position="25"/>
        <end position="168"/>
    </location>
</feature>
<evidence type="ECO:0000313" key="3">
    <source>
        <dbReference type="Proteomes" id="UP000271974"/>
    </source>
</evidence>
<dbReference type="Pfam" id="PF12762">
    <property type="entry name" value="DDE_Tnp_IS1595"/>
    <property type="match status" value="1"/>
</dbReference>
<sequence length="190" mass="21670">MTLVRSGRGEERIWRCPAHKGIKVALARVVEIDESLVARRKYNRGHNVAQRWVFGGICPATGEGFLQMIPDKSAATLLPLIQEHIAPGSIIHSDGNPSYNNIVNLPVNPPYQHLVVVHDRNFVDPITGACTNHIECFWKNCKRKFKYMCGVQNTNLGSHLDEFMWRERFGKTHQEALANIMQHLSEWYPV</sequence>
<gene>
    <name evidence="2" type="ORF">EGW08_023761</name>
</gene>
<protein>
    <recommendedName>
        <fullName evidence="1">ISXO2-like transposase domain-containing protein</fullName>
    </recommendedName>
</protein>
<dbReference type="SMART" id="SM01126">
    <property type="entry name" value="DDE_Tnp_IS1595"/>
    <property type="match status" value="1"/>
</dbReference>
<dbReference type="Proteomes" id="UP000271974">
    <property type="component" value="Unassembled WGS sequence"/>
</dbReference>
<reference evidence="2 3" key="1">
    <citation type="submission" date="2019-01" db="EMBL/GenBank/DDBJ databases">
        <title>A draft genome assembly of the solar-powered sea slug Elysia chlorotica.</title>
        <authorList>
            <person name="Cai H."/>
            <person name="Li Q."/>
            <person name="Fang X."/>
            <person name="Li J."/>
            <person name="Curtis N.E."/>
            <person name="Altenburger A."/>
            <person name="Shibata T."/>
            <person name="Feng M."/>
            <person name="Maeda T."/>
            <person name="Schwartz J.A."/>
            <person name="Shigenobu S."/>
            <person name="Lundholm N."/>
            <person name="Nishiyama T."/>
            <person name="Yang H."/>
            <person name="Hasebe M."/>
            <person name="Li S."/>
            <person name="Pierce S.K."/>
            <person name="Wang J."/>
        </authorList>
    </citation>
    <scope>NUCLEOTIDE SEQUENCE [LARGE SCALE GENOMIC DNA]</scope>
    <source>
        <strain evidence="2">EC2010</strain>
        <tissue evidence="2">Whole organism of an adult</tissue>
    </source>
</reference>
<accession>A0A433SI65</accession>
<keyword evidence="3" id="KW-1185">Reference proteome</keyword>
<name>A0A433SI65_ELYCH</name>
<organism evidence="2 3">
    <name type="scientific">Elysia chlorotica</name>
    <name type="common">Eastern emerald elysia</name>
    <name type="synonym">Sea slug</name>
    <dbReference type="NCBI Taxonomy" id="188477"/>
    <lineage>
        <taxon>Eukaryota</taxon>
        <taxon>Metazoa</taxon>
        <taxon>Spiralia</taxon>
        <taxon>Lophotrochozoa</taxon>
        <taxon>Mollusca</taxon>
        <taxon>Gastropoda</taxon>
        <taxon>Heterobranchia</taxon>
        <taxon>Euthyneura</taxon>
        <taxon>Panpulmonata</taxon>
        <taxon>Sacoglossa</taxon>
        <taxon>Placobranchoidea</taxon>
        <taxon>Plakobranchidae</taxon>
        <taxon>Elysia</taxon>
    </lineage>
</organism>
<dbReference type="EMBL" id="RQTK01002646">
    <property type="protein sequence ID" value="RUS68477.1"/>
    <property type="molecule type" value="Genomic_DNA"/>
</dbReference>
<dbReference type="OrthoDB" id="10062329at2759"/>
<dbReference type="PANTHER" id="PTHR47163:SF2">
    <property type="entry name" value="SI:DKEY-17M8.2"/>
    <property type="match status" value="1"/>
</dbReference>
<dbReference type="InterPro" id="IPR024445">
    <property type="entry name" value="Tnp_ISXO2-like"/>
</dbReference>